<keyword evidence="2" id="KW-0732">Signal</keyword>
<dbReference type="RefSeq" id="WP_147088936.1">
    <property type="nucleotide sequence ID" value="NZ_BAABJD010000002.1"/>
</dbReference>
<comment type="subcellular location">
    <subcellularLocation>
        <location evidence="5">Cell outer membrane</location>
    </subcellularLocation>
    <subcellularLocation>
        <location evidence="1">Membrane</location>
    </subcellularLocation>
</comment>
<dbReference type="Pfam" id="PF03958">
    <property type="entry name" value="Secretin_N"/>
    <property type="match status" value="1"/>
</dbReference>
<reference evidence="9 10" key="1">
    <citation type="journal article" date="2013" name="J. Microbiol. Biotechnol.">
        <title>Novosphingobium ginsenosidimutans sp. nov., with the ability to convert ginsenoside.</title>
        <authorList>
            <person name="Kim J.K."/>
            <person name="He D."/>
            <person name="Liu Q.M."/>
            <person name="Park H.Y."/>
            <person name="Jung M.S."/>
            <person name="Yoon M.H."/>
            <person name="Kim S.C."/>
            <person name="Im W.T."/>
        </authorList>
    </citation>
    <scope>NUCLEOTIDE SEQUENCE [LARGE SCALE GENOMIC DNA]</scope>
    <source>
        <strain evidence="9 10">FW-6</strain>
    </source>
</reference>
<dbReference type="InterPro" id="IPR004846">
    <property type="entry name" value="T2SS/T3SS_dom"/>
</dbReference>
<name>A0A5B8S277_9SPHN</name>
<dbReference type="OrthoDB" id="9775455at2"/>
<dbReference type="AlphaFoldDB" id="A0A5B8S277"/>
<sequence length="527" mass="55922">MLKFSMRLLAIALAAVGVVLLAPTVPLLAQGAPIPSVLEELKTVTADEGQAGFIARFSPQEPRVEPLNSNPESPALIIRNTLRVNSIPVRSVQKGLVRMVSFETRGADLVIRFDTVRPATASIEPAGPATIQIKIRPVSEEEATGSRPLGSQSEPVAKASELSPRAALNPGDRYELVPLKYADVSEVIGLLGDGTTIEPNNVFIRREPGFGSPAAGNQPSYYQSQSAAQAQPKPLGQAFGNGLGIDRRLNAIWITGSAEYIERIKDQIELIDVPVDSVILETQFVELTESGAKNLGIDFNNGAGQIAAGRLETGSFLPNSISLNPRDVLPSGVLQAAIYAQIEKGEGRILSRPRIAAQSGSTAKIITGDALPILTSIALSGVNAVSQQVQYVNVGVTLQIAPRVSPDGYVTSQIYGVVSSVTGFSQGYPTISQREAETSASVRDGETFVIGGLTQENVLRRKGKVPILGDIPLAGELFKIERSTRSKTELYIVITPHIVRHRRFEESATGAAPPSGGATAGSQDTKN</sequence>
<evidence type="ECO:0000259" key="8">
    <source>
        <dbReference type="Pfam" id="PF03958"/>
    </source>
</evidence>
<evidence type="ECO:0000313" key="9">
    <source>
        <dbReference type="EMBL" id="QEA14955.1"/>
    </source>
</evidence>
<keyword evidence="10" id="KW-1185">Reference proteome</keyword>
<evidence type="ECO:0000256" key="6">
    <source>
        <dbReference type="SAM" id="MobiDB-lite"/>
    </source>
</evidence>
<dbReference type="Pfam" id="PF00263">
    <property type="entry name" value="Secretin"/>
    <property type="match status" value="1"/>
</dbReference>
<evidence type="ECO:0000256" key="5">
    <source>
        <dbReference type="RuleBase" id="RU004004"/>
    </source>
</evidence>
<dbReference type="EMBL" id="CP042345">
    <property type="protein sequence ID" value="QEA14955.1"/>
    <property type="molecule type" value="Genomic_DNA"/>
</dbReference>
<dbReference type="Gene3D" id="3.30.1370.120">
    <property type="match status" value="1"/>
</dbReference>
<dbReference type="PANTHER" id="PTHR30332">
    <property type="entry name" value="PROBABLE GENERAL SECRETION PATHWAY PROTEIN D"/>
    <property type="match status" value="1"/>
</dbReference>
<evidence type="ECO:0000313" key="10">
    <source>
        <dbReference type="Proteomes" id="UP000321172"/>
    </source>
</evidence>
<protein>
    <submittedName>
        <fullName evidence="9">Uncharacterized protein</fullName>
    </submittedName>
</protein>
<evidence type="ECO:0000256" key="3">
    <source>
        <dbReference type="ARBA" id="ARBA00023136"/>
    </source>
</evidence>
<dbReference type="KEGG" id="ngf:FRF71_01730"/>
<keyword evidence="3" id="KW-0472">Membrane</keyword>
<dbReference type="InterPro" id="IPR005644">
    <property type="entry name" value="NolW-like"/>
</dbReference>
<gene>
    <name evidence="9" type="ORF">FRF71_01730</name>
</gene>
<dbReference type="GO" id="GO:0009279">
    <property type="term" value="C:cell outer membrane"/>
    <property type="evidence" value="ECO:0007669"/>
    <property type="project" value="UniProtKB-SubCell"/>
</dbReference>
<evidence type="ECO:0000256" key="1">
    <source>
        <dbReference type="ARBA" id="ARBA00004370"/>
    </source>
</evidence>
<feature type="compositionally biased region" description="Low complexity" evidence="6">
    <location>
        <begin position="507"/>
        <end position="527"/>
    </location>
</feature>
<dbReference type="InterPro" id="IPR050810">
    <property type="entry name" value="Bact_Secretion_Sys_Channel"/>
</dbReference>
<feature type="region of interest" description="Disordered" evidence="6">
    <location>
        <begin position="505"/>
        <end position="527"/>
    </location>
</feature>
<keyword evidence="5" id="KW-0813">Transport</keyword>
<evidence type="ECO:0000256" key="2">
    <source>
        <dbReference type="ARBA" id="ARBA00022729"/>
    </source>
</evidence>
<feature type="domain" description="Type II/III secretion system secretin-like" evidence="7">
    <location>
        <begin position="342"/>
        <end position="500"/>
    </location>
</feature>
<proteinExistence type="inferred from homology"/>
<dbReference type="GO" id="GO:0009306">
    <property type="term" value="P:protein secretion"/>
    <property type="evidence" value="ECO:0007669"/>
    <property type="project" value="InterPro"/>
</dbReference>
<dbReference type="Proteomes" id="UP000321172">
    <property type="component" value="Chromosome"/>
</dbReference>
<evidence type="ECO:0000256" key="4">
    <source>
        <dbReference type="RuleBase" id="RU004003"/>
    </source>
</evidence>
<feature type="domain" description="NolW-like" evidence="8">
    <location>
        <begin position="175"/>
        <end position="276"/>
    </location>
</feature>
<comment type="similarity">
    <text evidence="4">Belongs to the bacterial secretin family.</text>
</comment>
<accession>A0A5B8S277</accession>
<dbReference type="InterPro" id="IPR001775">
    <property type="entry name" value="GspD/PilQ"/>
</dbReference>
<dbReference type="InterPro" id="IPR038591">
    <property type="entry name" value="NolW-like_sf"/>
</dbReference>
<feature type="region of interest" description="Disordered" evidence="6">
    <location>
        <begin position="137"/>
        <end position="164"/>
    </location>
</feature>
<organism evidence="9 10">
    <name type="scientific">Novosphingobium ginsenosidimutans</name>
    <dbReference type="NCBI Taxonomy" id="1176536"/>
    <lineage>
        <taxon>Bacteria</taxon>
        <taxon>Pseudomonadati</taxon>
        <taxon>Pseudomonadota</taxon>
        <taxon>Alphaproteobacteria</taxon>
        <taxon>Sphingomonadales</taxon>
        <taxon>Sphingomonadaceae</taxon>
        <taxon>Novosphingobium</taxon>
    </lineage>
</organism>
<dbReference type="PANTHER" id="PTHR30332:SF17">
    <property type="entry name" value="TYPE IV PILIATION SYSTEM PROTEIN DR_0774-RELATED"/>
    <property type="match status" value="1"/>
</dbReference>
<evidence type="ECO:0000259" key="7">
    <source>
        <dbReference type="Pfam" id="PF00263"/>
    </source>
</evidence>
<dbReference type="GO" id="GO:0015627">
    <property type="term" value="C:type II protein secretion system complex"/>
    <property type="evidence" value="ECO:0007669"/>
    <property type="project" value="TreeGrafter"/>
</dbReference>
<dbReference type="PRINTS" id="PR00811">
    <property type="entry name" value="BCTERIALGSPD"/>
</dbReference>